<feature type="region of interest" description="Disordered" evidence="1">
    <location>
        <begin position="161"/>
        <end position="180"/>
    </location>
</feature>
<dbReference type="Gene3D" id="3.40.630.30">
    <property type="match status" value="1"/>
</dbReference>
<organism evidence="2 3">
    <name type="scientific">Jaminaea rosea</name>
    <dbReference type="NCBI Taxonomy" id="1569628"/>
    <lineage>
        <taxon>Eukaryota</taxon>
        <taxon>Fungi</taxon>
        <taxon>Dikarya</taxon>
        <taxon>Basidiomycota</taxon>
        <taxon>Ustilaginomycotina</taxon>
        <taxon>Exobasidiomycetes</taxon>
        <taxon>Microstromatales</taxon>
        <taxon>Microstromatales incertae sedis</taxon>
        <taxon>Jaminaea</taxon>
    </lineage>
</organism>
<dbReference type="GO" id="GO:0006048">
    <property type="term" value="P:UDP-N-acetylglucosamine biosynthetic process"/>
    <property type="evidence" value="ECO:0007669"/>
    <property type="project" value="UniProtKB-UniPathway"/>
</dbReference>
<evidence type="ECO:0000313" key="3">
    <source>
        <dbReference type="Proteomes" id="UP000245884"/>
    </source>
</evidence>
<reference evidence="2 3" key="1">
    <citation type="journal article" date="2018" name="Mol. Biol. Evol.">
        <title>Broad Genomic Sampling Reveals a Smut Pathogenic Ancestry of the Fungal Clade Ustilaginomycotina.</title>
        <authorList>
            <person name="Kijpornyongpan T."/>
            <person name="Mondo S.J."/>
            <person name="Barry K."/>
            <person name="Sandor L."/>
            <person name="Lee J."/>
            <person name="Lipzen A."/>
            <person name="Pangilinan J."/>
            <person name="LaButti K."/>
            <person name="Hainaut M."/>
            <person name="Henrissat B."/>
            <person name="Grigoriev I.V."/>
            <person name="Spatafora J.W."/>
            <person name="Aime M.C."/>
        </authorList>
    </citation>
    <scope>NUCLEOTIDE SEQUENCE [LARGE SCALE GENOMIC DNA]</scope>
    <source>
        <strain evidence="2 3">MCA 5214</strain>
    </source>
</reference>
<dbReference type="GeneID" id="37025336"/>
<dbReference type="SUPFAM" id="SSF55729">
    <property type="entry name" value="Acyl-CoA N-acyltransferases (Nat)"/>
    <property type="match status" value="1"/>
</dbReference>
<dbReference type="InterPro" id="IPR016181">
    <property type="entry name" value="Acyl_CoA_acyltransferase"/>
</dbReference>
<proteinExistence type="predicted"/>
<accession>A0A316UT36</accession>
<dbReference type="EMBL" id="KZ819665">
    <property type="protein sequence ID" value="PWN28440.1"/>
    <property type="molecule type" value="Genomic_DNA"/>
</dbReference>
<dbReference type="UniPathway" id="UPA00113">
    <property type="reaction ID" value="UER00529"/>
</dbReference>
<name>A0A316UT36_9BASI</name>
<protein>
    <submittedName>
        <fullName evidence="2">Uncharacterized protein</fullName>
    </submittedName>
</protein>
<dbReference type="STRING" id="1569628.A0A316UT36"/>
<keyword evidence="3" id="KW-1185">Reference proteome</keyword>
<sequence length="232" mass="24945">MSATSDYKVILASDAHLLREALRIRTEVFHKEQGFSMDCEIDSYDPISAHFVLVPSSYSPSTAESEVKALGTLRWVPYPPPATTPASSETVSSLLPLGRPPASEGSIAATFASEKGAGAKLGRLALDKSLRGKKLGAFLVKESERWVTEAIKQRLAKANEGQATATAGDGHGLGDDQQGATAPKRLDVQFRLHSQMPVIDFYKGLGYHTEGDEFDEDGAPHMLCVKTVTVEA</sequence>
<gene>
    <name evidence="2" type="ORF">BDZ90DRAFT_148295</name>
</gene>
<evidence type="ECO:0000313" key="2">
    <source>
        <dbReference type="EMBL" id="PWN28440.1"/>
    </source>
</evidence>
<evidence type="ECO:0000256" key="1">
    <source>
        <dbReference type="SAM" id="MobiDB-lite"/>
    </source>
</evidence>
<dbReference type="OrthoDB" id="329272at2759"/>
<dbReference type="AlphaFoldDB" id="A0A316UT36"/>
<dbReference type="RefSeq" id="XP_025363052.1">
    <property type="nucleotide sequence ID" value="XM_025503513.1"/>
</dbReference>
<dbReference type="Proteomes" id="UP000245884">
    <property type="component" value="Unassembled WGS sequence"/>
</dbReference>